<dbReference type="AlphaFoldDB" id="A0A653C643"/>
<dbReference type="Proteomes" id="UP000410492">
    <property type="component" value="Unassembled WGS sequence"/>
</dbReference>
<organism evidence="3 4">
    <name type="scientific">Callosobruchus maculatus</name>
    <name type="common">Southern cowpea weevil</name>
    <name type="synonym">Pulse bruchid</name>
    <dbReference type="NCBI Taxonomy" id="64391"/>
    <lineage>
        <taxon>Eukaryota</taxon>
        <taxon>Metazoa</taxon>
        <taxon>Ecdysozoa</taxon>
        <taxon>Arthropoda</taxon>
        <taxon>Hexapoda</taxon>
        <taxon>Insecta</taxon>
        <taxon>Pterygota</taxon>
        <taxon>Neoptera</taxon>
        <taxon>Endopterygota</taxon>
        <taxon>Coleoptera</taxon>
        <taxon>Polyphaga</taxon>
        <taxon>Cucujiformia</taxon>
        <taxon>Chrysomeloidea</taxon>
        <taxon>Chrysomelidae</taxon>
        <taxon>Bruchinae</taxon>
        <taxon>Bruchini</taxon>
        <taxon>Callosobruchus</taxon>
    </lineage>
</organism>
<gene>
    <name evidence="3" type="ORF">CALMAC_LOCUS6495</name>
</gene>
<evidence type="ECO:0000256" key="1">
    <source>
        <dbReference type="ARBA" id="ARBA00010718"/>
    </source>
</evidence>
<dbReference type="OrthoDB" id="429145at2759"/>
<dbReference type="GO" id="GO:0005737">
    <property type="term" value="C:cytoplasm"/>
    <property type="evidence" value="ECO:0007669"/>
    <property type="project" value="TreeGrafter"/>
</dbReference>
<evidence type="ECO:0000259" key="2">
    <source>
        <dbReference type="PROSITE" id="PS51144"/>
    </source>
</evidence>
<sequence length="119" mass="13628">MTNTCSSNSIFTGARMITVVASTFSKDGQCMDWIKESAQCKGYYTYQGSLTTEPYTESVTWILYPKPIQVSQEQVASFRKLKCCPCNEHNIKKNVRPLQTPPEHKKLQIVYARSHRQSE</sequence>
<dbReference type="InterPro" id="IPR036398">
    <property type="entry name" value="CA_dom_sf"/>
</dbReference>
<evidence type="ECO:0000313" key="4">
    <source>
        <dbReference type="Proteomes" id="UP000410492"/>
    </source>
</evidence>
<proteinExistence type="inferred from homology"/>
<dbReference type="PANTHER" id="PTHR18952">
    <property type="entry name" value="CARBONIC ANHYDRASE"/>
    <property type="match status" value="1"/>
</dbReference>
<dbReference type="Gene3D" id="3.10.200.10">
    <property type="entry name" value="Alpha carbonic anhydrase"/>
    <property type="match status" value="1"/>
</dbReference>
<name>A0A653C643_CALMS</name>
<dbReference type="GO" id="GO:0004089">
    <property type="term" value="F:carbonate dehydratase activity"/>
    <property type="evidence" value="ECO:0007669"/>
    <property type="project" value="InterPro"/>
</dbReference>
<dbReference type="PROSITE" id="PS51144">
    <property type="entry name" value="ALPHA_CA_2"/>
    <property type="match status" value="1"/>
</dbReference>
<protein>
    <recommendedName>
        <fullName evidence="2">Alpha-carbonic anhydrase domain-containing protein</fullName>
    </recommendedName>
</protein>
<reference evidence="3 4" key="1">
    <citation type="submission" date="2019-01" db="EMBL/GenBank/DDBJ databases">
        <authorList>
            <person name="Sayadi A."/>
        </authorList>
    </citation>
    <scope>NUCLEOTIDE SEQUENCE [LARGE SCALE GENOMIC DNA]</scope>
</reference>
<dbReference type="GO" id="GO:0008270">
    <property type="term" value="F:zinc ion binding"/>
    <property type="evidence" value="ECO:0007669"/>
    <property type="project" value="InterPro"/>
</dbReference>
<comment type="similarity">
    <text evidence="1">Belongs to the alpha-carbonic anhydrase family.</text>
</comment>
<feature type="domain" description="Alpha-carbonic anhydrase" evidence="2">
    <location>
        <begin position="1"/>
        <end position="111"/>
    </location>
</feature>
<accession>A0A653C643</accession>
<dbReference type="Pfam" id="PF00194">
    <property type="entry name" value="Carb_anhydrase"/>
    <property type="match status" value="1"/>
</dbReference>
<dbReference type="InterPro" id="IPR001148">
    <property type="entry name" value="CA_dom"/>
</dbReference>
<dbReference type="InterPro" id="IPR023561">
    <property type="entry name" value="Carbonic_anhydrase_a-class"/>
</dbReference>
<dbReference type="EMBL" id="CAACVG010007035">
    <property type="protein sequence ID" value="VEN43315.1"/>
    <property type="molecule type" value="Genomic_DNA"/>
</dbReference>
<dbReference type="PANTHER" id="PTHR18952:SF114">
    <property type="entry name" value="CARBONIC ANHYDRASE 3, ISOFORM A"/>
    <property type="match status" value="1"/>
</dbReference>
<evidence type="ECO:0000313" key="3">
    <source>
        <dbReference type="EMBL" id="VEN43315.1"/>
    </source>
</evidence>
<dbReference type="SUPFAM" id="SSF51069">
    <property type="entry name" value="Carbonic anhydrase"/>
    <property type="match status" value="1"/>
</dbReference>
<keyword evidence="4" id="KW-1185">Reference proteome</keyword>